<evidence type="ECO:0000313" key="1">
    <source>
        <dbReference type="Proteomes" id="UP000515121"/>
    </source>
</evidence>
<organism evidence="1 2">
    <name type="scientific">Durio zibethinus</name>
    <name type="common">Durian</name>
    <dbReference type="NCBI Taxonomy" id="66656"/>
    <lineage>
        <taxon>Eukaryota</taxon>
        <taxon>Viridiplantae</taxon>
        <taxon>Streptophyta</taxon>
        <taxon>Embryophyta</taxon>
        <taxon>Tracheophyta</taxon>
        <taxon>Spermatophyta</taxon>
        <taxon>Magnoliopsida</taxon>
        <taxon>eudicotyledons</taxon>
        <taxon>Gunneridae</taxon>
        <taxon>Pentapetalae</taxon>
        <taxon>rosids</taxon>
        <taxon>malvids</taxon>
        <taxon>Malvales</taxon>
        <taxon>Malvaceae</taxon>
        <taxon>Helicteroideae</taxon>
        <taxon>Durio</taxon>
    </lineage>
</organism>
<dbReference type="PANTHER" id="PTHR46950">
    <property type="entry name" value="MAGNESIUM TRANSPORTER CORA-LIKE FAMILY PROTEIN"/>
    <property type="match status" value="1"/>
</dbReference>
<protein>
    <submittedName>
        <fullName evidence="2">Uncharacterized protein LOC111300967</fullName>
    </submittedName>
</protein>
<name>A0A6P5ZHA9_DURZI</name>
<dbReference type="Proteomes" id="UP000515121">
    <property type="component" value="Unplaced"/>
</dbReference>
<dbReference type="RefSeq" id="XP_022752248.1">
    <property type="nucleotide sequence ID" value="XM_022896513.1"/>
</dbReference>
<proteinExistence type="predicted"/>
<dbReference type="AlphaFoldDB" id="A0A6P5ZHA9"/>
<dbReference type="PANTHER" id="PTHR46950:SF4">
    <property type="entry name" value="MAGNESIUM TRANSPORTER CORA FAMILY PROTEIN"/>
    <property type="match status" value="1"/>
</dbReference>
<keyword evidence="1" id="KW-1185">Reference proteome</keyword>
<gene>
    <name evidence="2" type="primary">LOC111300967</name>
</gene>
<accession>A0A6P5ZHA9</accession>
<sequence>MISLRCKTVSELKVQLNKIGNDCSVSISNKMKRQGYQMNHHNRNDATGGDLWTDGLICAFEFVQGQRKTVQQKSGAKSPHSQLKIHYIKKNCSRNLNPREEIPRTSWKPIVWDRISELVQIIQVDDGWGSQPIELSENEDDVTTADLAAPYWERPVGPTWWCHVAADHPSINAWLRNAHRMHPAISVPVIVAGGLLFELLGQSAGDPLADEDDIPIETLIAGGTNIPRTIHEVIALLTCRLARRKEESRGFASFYDNYEPRNQKVVNRDSNNGLIAE</sequence>
<dbReference type="KEGG" id="dzi:111300967"/>
<evidence type="ECO:0000313" key="2">
    <source>
        <dbReference type="RefSeq" id="XP_022752248.1"/>
    </source>
</evidence>
<dbReference type="GeneID" id="111300967"/>
<dbReference type="OrthoDB" id="1931410at2759"/>
<reference evidence="2" key="1">
    <citation type="submission" date="2025-08" db="UniProtKB">
        <authorList>
            <consortium name="RefSeq"/>
        </authorList>
    </citation>
    <scope>IDENTIFICATION</scope>
    <source>
        <tissue evidence="2">Fruit stalk</tissue>
    </source>
</reference>